<dbReference type="AlphaFoldDB" id="A0A6A6GNF1"/>
<organism evidence="1 2">
    <name type="scientific">Elsinoe ampelina</name>
    <dbReference type="NCBI Taxonomy" id="302913"/>
    <lineage>
        <taxon>Eukaryota</taxon>
        <taxon>Fungi</taxon>
        <taxon>Dikarya</taxon>
        <taxon>Ascomycota</taxon>
        <taxon>Pezizomycotina</taxon>
        <taxon>Dothideomycetes</taxon>
        <taxon>Dothideomycetidae</taxon>
        <taxon>Myriangiales</taxon>
        <taxon>Elsinoaceae</taxon>
        <taxon>Elsinoe</taxon>
    </lineage>
</organism>
<evidence type="ECO:0000313" key="2">
    <source>
        <dbReference type="Proteomes" id="UP000799538"/>
    </source>
</evidence>
<sequence length="96" mass="10803">MLWPYVCRAQPMWRATTSCLQGLAATLKSSNCLARPLRMPRSIRAISTCDTSLDDTVELLERYCPGGYHPMHVGNDLSRDRSCVTHKLGWDTVLCC</sequence>
<name>A0A6A6GNF1_9PEZI</name>
<accession>A0A6A6GNF1</accession>
<dbReference type="Gene3D" id="3.30.200.20">
    <property type="entry name" value="Phosphorylase Kinase, domain 1"/>
    <property type="match status" value="1"/>
</dbReference>
<dbReference type="OrthoDB" id="5979581at2759"/>
<proteinExistence type="predicted"/>
<dbReference type="EMBL" id="ML992501">
    <property type="protein sequence ID" value="KAF2227231.1"/>
    <property type="molecule type" value="Genomic_DNA"/>
</dbReference>
<keyword evidence="2" id="KW-1185">Reference proteome</keyword>
<dbReference type="Proteomes" id="UP000799538">
    <property type="component" value="Unassembled WGS sequence"/>
</dbReference>
<protein>
    <submittedName>
        <fullName evidence="1">Uncharacterized protein</fullName>
    </submittedName>
</protein>
<gene>
    <name evidence="1" type="ORF">BDZ85DRAFT_854</name>
</gene>
<evidence type="ECO:0000313" key="1">
    <source>
        <dbReference type="EMBL" id="KAF2227231.1"/>
    </source>
</evidence>
<reference evidence="2" key="1">
    <citation type="journal article" date="2020" name="Stud. Mycol.">
        <title>101 Dothideomycetes genomes: A test case for predicting lifestyles and emergence of pathogens.</title>
        <authorList>
            <person name="Haridas S."/>
            <person name="Albert R."/>
            <person name="Binder M."/>
            <person name="Bloem J."/>
            <person name="LaButti K."/>
            <person name="Salamov A."/>
            <person name="Andreopoulos B."/>
            <person name="Baker S."/>
            <person name="Barry K."/>
            <person name="Bills G."/>
            <person name="Bluhm B."/>
            <person name="Cannon C."/>
            <person name="Castanera R."/>
            <person name="Culley D."/>
            <person name="Daum C."/>
            <person name="Ezra D."/>
            <person name="Gonzalez J."/>
            <person name="Henrissat B."/>
            <person name="Kuo A."/>
            <person name="Liang C."/>
            <person name="Lipzen A."/>
            <person name="Lutzoni F."/>
            <person name="Magnuson J."/>
            <person name="Mondo S."/>
            <person name="Nolan M."/>
            <person name="Ohm R."/>
            <person name="Pangilinan J."/>
            <person name="Park H.-J."/>
            <person name="Ramirez L."/>
            <person name="Alfaro M."/>
            <person name="Sun H."/>
            <person name="Tritt A."/>
            <person name="Yoshinaga Y."/>
            <person name="Zwiers L.-H."/>
            <person name="Turgeon B."/>
            <person name="Goodwin S."/>
            <person name="Spatafora J."/>
            <person name="Crous P."/>
            <person name="Grigoriev I."/>
        </authorList>
    </citation>
    <scope>NUCLEOTIDE SEQUENCE [LARGE SCALE GENOMIC DNA]</scope>
    <source>
        <strain evidence="2">CECT 20119</strain>
    </source>
</reference>